<feature type="non-terminal residue" evidence="2">
    <location>
        <position position="1"/>
    </location>
</feature>
<feature type="region of interest" description="Disordered" evidence="1">
    <location>
        <begin position="163"/>
        <end position="234"/>
    </location>
</feature>
<sequence length="234" mass="25679">SSPLVSQYAIHPGCVLGDAADHARLHHGLRPDYGSRATRLRHALPSLLQLGADHEARTDLAIAHFLLLLWLFRLLLRLQYDLQLSVLSHAGGGLVPRQTSRFRVHVHTRSTVHDDLSHLRAHALPRTGLHDHAGVCVGETQPSHPDELLPRALLPRPLSALGVAPLQSPARKQRPRRLPRNRVRSHVLLPGGRLPPAGGRYAHSGDTHHPGVSLRREGTRTDRRGGETGGIRLG</sequence>
<name>A0AAV5SZD1_9BILA</name>
<feature type="compositionally biased region" description="Low complexity" evidence="1">
    <location>
        <begin position="188"/>
        <end position="200"/>
    </location>
</feature>
<feature type="compositionally biased region" description="Basic residues" evidence="1">
    <location>
        <begin position="171"/>
        <end position="185"/>
    </location>
</feature>
<keyword evidence="3" id="KW-1185">Reference proteome</keyword>
<evidence type="ECO:0008006" key="4">
    <source>
        <dbReference type="Google" id="ProtNLM"/>
    </source>
</evidence>
<dbReference type="EMBL" id="BTSX01000003">
    <property type="protein sequence ID" value="GMS88428.1"/>
    <property type="molecule type" value="Genomic_DNA"/>
</dbReference>
<evidence type="ECO:0000256" key="1">
    <source>
        <dbReference type="SAM" id="MobiDB-lite"/>
    </source>
</evidence>
<protein>
    <recommendedName>
        <fullName evidence="4">G protein-coupled receptor</fullName>
    </recommendedName>
</protein>
<dbReference type="AlphaFoldDB" id="A0AAV5SZD1"/>
<gene>
    <name evidence="2" type="ORF">PENTCL1PPCAC_10603</name>
</gene>
<comment type="caution">
    <text evidence="2">The sequence shown here is derived from an EMBL/GenBank/DDBJ whole genome shotgun (WGS) entry which is preliminary data.</text>
</comment>
<proteinExistence type="predicted"/>
<organism evidence="2 3">
    <name type="scientific">Pristionchus entomophagus</name>
    <dbReference type="NCBI Taxonomy" id="358040"/>
    <lineage>
        <taxon>Eukaryota</taxon>
        <taxon>Metazoa</taxon>
        <taxon>Ecdysozoa</taxon>
        <taxon>Nematoda</taxon>
        <taxon>Chromadorea</taxon>
        <taxon>Rhabditida</taxon>
        <taxon>Rhabditina</taxon>
        <taxon>Diplogasteromorpha</taxon>
        <taxon>Diplogasteroidea</taxon>
        <taxon>Neodiplogasteridae</taxon>
        <taxon>Pristionchus</taxon>
    </lineage>
</organism>
<dbReference type="Proteomes" id="UP001432027">
    <property type="component" value="Unassembled WGS sequence"/>
</dbReference>
<evidence type="ECO:0000313" key="3">
    <source>
        <dbReference type="Proteomes" id="UP001432027"/>
    </source>
</evidence>
<accession>A0AAV5SZD1</accession>
<evidence type="ECO:0000313" key="2">
    <source>
        <dbReference type="EMBL" id="GMS88428.1"/>
    </source>
</evidence>
<feature type="compositionally biased region" description="Basic and acidic residues" evidence="1">
    <location>
        <begin position="203"/>
        <end position="226"/>
    </location>
</feature>
<reference evidence="2" key="1">
    <citation type="submission" date="2023-10" db="EMBL/GenBank/DDBJ databases">
        <title>Genome assembly of Pristionchus species.</title>
        <authorList>
            <person name="Yoshida K."/>
            <person name="Sommer R.J."/>
        </authorList>
    </citation>
    <scope>NUCLEOTIDE SEQUENCE</scope>
    <source>
        <strain evidence="2">RS0144</strain>
    </source>
</reference>